<organism evidence="3 4">
    <name type="scientific">Tahibacter soli</name>
    <dbReference type="NCBI Taxonomy" id="2983605"/>
    <lineage>
        <taxon>Bacteria</taxon>
        <taxon>Pseudomonadati</taxon>
        <taxon>Pseudomonadota</taxon>
        <taxon>Gammaproteobacteria</taxon>
        <taxon>Lysobacterales</taxon>
        <taxon>Rhodanobacteraceae</taxon>
        <taxon>Tahibacter</taxon>
    </lineage>
</organism>
<reference evidence="3" key="1">
    <citation type="submission" date="2023-02" db="EMBL/GenBank/DDBJ databases">
        <title>Tahibacter soli sp. nov. isolated from soil.</title>
        <authorList>
            <person name="Baek J.H."/>
            <person name="Lee J.K."/>
            <person name="Choi D.G."/>
            <person name="Jeon C.O."/>
        </authorList>
    </citation>
    <scope>NUCLEOTIDE SEQUENCE</scope>
    <source>
        <strain evidence="3">BL</strain>
    </source>
</reference>
<evidence type="ECO:0000313" key="4">
    <source>
        <dbReference type="Proteomes" id="UP001139971"/>
    </source>
</evidence>
<proteinExistence type="predicted"/>
<feature type="transmembrane region" description="Helical" evidence="2">
    <location>
        <begin position="229"/>
        <end position="254"/>
    </location>
</feature>
<evidence type="ECO:0000313" key="3">
    <source>
        <dbReference type="EMBL" id="MDC8015693.1"/>
    </source>
</evidence>
<dbReference type="SUPFAM" id="SSF48452">
    <property type="entry name" value="TPR-like"/>
    <property type="match status" value="1"/>
</dbReference>
<dbReference type="PANTHER" id="PTHR44998:SF1">
    <property type="entry name" value="UDP-N-ACETYLGLUCOSAMINE--PEPTIDE N-ACETYLGLUCOSAMINYLTRANSFERASE 110 KDA SUBUNIT"/>
    <property type="match status" value="1"/>
</dbReference>
<dbReference type="PROSITE" id="PS50005">
    <property type="entry name" value="TPR"/>
    <property type="match status" value="2"/>
</dbReference>
<feature type="repeat" description="TPR" evidence="1">
    <location>
        <begin position="176"/>
        <end position="209"/>
    </location>
</feature>
<dbReference type="InterPro" id="IPR019734">
    <property type="entry name" value="TPR_rpt"/>
</dbReference>
<dbReference type="EMBL" id="JAOVZO020000020">
    <property type="protein sequence ID" value="MDC8015693.1"/>
    <property type="molecule type" value="Genomic_DNA"/>
</dbReference>
<keyword evidence="1" id="KW-0802">TPR repeat</keyword>
<dbReference type="Proteomes" id="UP001139971">
    <property type="component" value="Unassembled WGS sequence"/>
</dbReference>
<sequence length="310" mass="34183">MTAARVTYLVEQAQQQMGRGQVDMAIATLTEALGLDPNVARAHALLAVCLRDRNRLTAAALEAGAALAGAPQDPFSHYAAGAVHEARREWRQAEQHYQTAIELAPEADWTRRGLGRLYLVWGRLRDAKPWLDAACEADPEDAANLATLAHWHLESGDAARAEAIAREALRIDPHESEALVVLGYAVLRQGRVDEALEHAAWAVQNDPSDRATLSLLVAVKMRKNPLTGLWFRFATFIGSGSSTRMVLLLVGMYLAVRVASMALGDFGQPGAANAVNFIWLGFCVYTWFAPMLFQRALRKELEQVRLRPDY</sequence>
<evidence type="ECO:0000256" key="2">
    <source>
        <dbReference type="SAM" id="Phobius"/>
    </source>
</evidence>
<dbReference type="InterPro" id="IPR011990">
    <property type="entry name" value="TPR-like_helical_dom_sf"/>
</dbReference>
<comment type="caution">
    <text evidence="3">The sequence shown here is derived from an EMBL/GenBank/DDBJ whole genome shotgun (WGS) entry which is preliminary data.</text>
</comment>
<dbReference type="Pfam" id="PF13432">
    <property type="entry name" value="TPR_16"/>
    <property type="match status" value="2"/>
</dbReference>
<evidence type="ECO:0000256" key="1">
    <source>
        <dbReference type="PROSITE-ProRule" id="PRU00339"/>
    </source>
</evidence>
<dbReference type="AlphaFoldDB" id="A0A9X3YRD8"/>
<dbReference type="SMART" id="SM00028">
    <property type="entry name" value="TPR"/>
    <property type="match status" value="6"/>
</dbReference>
<keyword evidence="2" id="KW-1133">Transmembrane helix</keyword>
<dbReference type="PANTHER" id="PTHR44998">
    <property type="match status" value="1"/>
</dbReference>
<dbReference type="RefSeq" id="WP_263541244.1">
    <property type="nucleotide sequence ID" value="NZ_JAOVZO020000020.1"/>
</dbReference>
<protein>
    <submittedName>
        <fullName evidence="3">Tetratricopeptide repeat protein</fullName>
    </submittedName>
</protein>
<feature type="repeat" description="TPR" evidence="1">
    <location>
        <begin position="74"/>
        <end position="107"/>
    </location>
</feature>
<keyword evidence="4" id="KW-1185">Reference proteome</keyword>
<keyword evidence="2" id="KW-0812">Transmembrane</keyword>
<dbReference type="Gene3D" id="1.25.40.10">
    <property type="entry name" value="Tetratricopeptide repeat domain"/>
    <property type="match status" value="1"/>
</dbReference>
<name>A0A9X3YRD8_9GAMM</name>
<feature type="transmembrane region" description="Helical" evidence="2">
    <location>
        <begin position="274"/>
        <end position="293"/>
    </location>
</feature>
<dbReference type="Pfam" id="PF14559">
    <property type="entry name" value="TPR_19"/>
    <property type="match status" value="1"/>
</dbReference>
<accession>A0A9X3YRD8</accession>
<keyword evidence="2" id="KW-0472">Membrane</keyword>
<gene>
    <name evidence="3" type="ORF">OD750_024465</name>
</gene>